<dbReference type="Pfam" id="PF00483">
    <property type="entry name" value="NTP_transferase"/>
    <property type="match status" value="1"/>
</dbReference>
<dbReference type="GeneID" id="93233062"/>
<feature type="domain" description="Nucleotidyl transferase" evidence="5">
    <location>
        <begin position="8"/>
        <end position="259"/>
    </location>
</feature>
<dbReference type="InterPro" id="IPR011004">
    <property type="entry name" value="Trimer_LpxA-like_sf"/>
</dbReference>
<dbReference type="Pfam" id="PF24894">
    <property type="entry name" value="Hexapep_GlmU"/>
    <property type="match status" value="1"/>
</dbReference>
<name>A0AAX2SJJ8_KOCRH</name>
<proteinExistence type="inferred from homology"/>
<dbReference type="InterPro" id="IPR005835">
    <property type="entry name" value="NTP_transferase_dom"/>
</dbReference>
<keyword evidence="8" id="KW-1185">Reference proteome</keyword>
<dbReference type="PANTHER" id="PTHR43523:SF2">
    <property type="entry name" value="GLUCOSE-1-PHOSPHATE ADENYLYLTRANSFERASE"/>
    <property type="match status" value="1"/>
</dbReference>
<gene>
    <name evidence="7" type="ORF">E4P33_01710</name>
</gene>
<dbReference type="Proteomes" id="UP000298017">
    <property type="component" value="Unassembled WGS sequence"/>
</dbReference>
<comment type="caution">
    <text evidence="7">The sequence shown here is derived from an EMBL/GenBank/DDBJ whole genome shotgun (WGS) entry which is preliminary data.</text>
</comment>
<dbReference type="GO" id="GO:0008878">
    <property type="term" value="F:glucose-1-phosphate adenylyltransferase activity"/>
    <property type="evidence" value="ECO:0007669"/>
    <property type="project" value="InterPro"/>
</dbReference>
<dbReference type="InterPro" id="IPR056818">
    <property type="entry name" value="GlmU/GlgC-like_hexapep"/>
</dbReference>
<evidence type="ECO:0000256" key="3">
    <source>
        <dbReference type="ARBA" id="ARBA00022695"/>
    </source>
</evidence>
<dbReference type="RefSeq" id="WP_135009912.1">
    <property type="nucleotide sequence ID" value="NZ_CP097204.1"/>
</dbReference>
<dbReference type="Gene3D" id="2.160.10.10">
    <property type="entry name" value="Hexapeptide repeat proteins"/>
    <property type="match status" value="1"/>
</dbReference>
<feature type="domain" description="Glucose-1-phosphate adenylyltransferase/Bifunctional protein GlmU-like C-terminal hexapeptide" evidence="6">
    <location>
        <begin position="288"/>
        <end position="357"/>
    </location>
</feature>
<dbReference type="SUPFAM" id="SSF53448">
    <property type="entry name" value="Nucleotide-diphospho-sugar transferases"/>
    <property type="match status" value="1"/>
</dbReference>
<dbReference type="CDD" id="cd02508">
    <property type="entry name" value="ADP_Glucose_PP"/>
    <property type="match status" value="1"/>
</dbReference>
<dbReference type="InterPro" id="IPR011831">
    <property type="entry name" value="ADP-Glc_PPase"/>
</dbReference>
<evidence type="ECO:0000313" key="7">
    <source>
        <dbReference type="EMBL" id="TFI03251.1"/>
    </source>
</evidence>
<evidence type="ECO:0000259" key="6">
    <source>
        <dbReference type="Pfam" id="PF24894"/>
    </source>
</evidence>
<dbReference type="PANTHER" id="PTHR43523">
    <property type="entry name" value="GLUCOSE-1-PHOSPHATE ADENYLYLTRANSFERASE-RELATED"/>
    <property type="match status" value="1"/>
</dbReference>
<keyword evidence="2" id="KW-0808">Transferase</keyword>
<organism evidence="7 8">
    <name type="scientific">Kocuria rhizophila</name>
    <dbReference type="NCBI Taxonomy" id="72000"/>
    <lineage>
        <taxon>Bacteria</taxon>
        <taxon>Bacillati</taxon>
        <taxon>Actinomycetota</taxon>
        <taxon>Actinomycetes</taxon>
        <taxon>Micrococcales</taxon>
        <taxon>Micrococcaceae</taxon>
        <taxon>Kocuria</taxon>
    </lineage>
</organism>
<protein>
    <submittedName>
        <fullName evidence="7">Glucose-1-phosphate adenylyltransferase</fullName>
    </submittedName>
</protein>
<keyword evidence="3 7" id="KW-0548">Nucleotidyltransferase</keyword>
<evidence type="ECO:0000259" key="5">
    <source>
        <dbReference type="Pfam" id="PF00483"/>
    </source>
</evidence>
<accession>A0AAX2SJJ8</accession>
<evidence type="ECO:0000313" key="8">
    <source>
        <dbReference type="Proteomes" id="UP000298017"/>
    </source>
</evidence>
<evidence type="ECO:0000256" key="1">
    <source>
        <dbReference type="ARBA" id="ARBA00010443"/>
    </source>
</evidence>
<dbReference type="AlphaFoldDB" id="A0AAX2SJJ8"/>
<evidence type="ECO:0000256" key="4">
    <source>
        <dbReference type="ARBA" id="ARBA00023056"/>
    </source>
</evidence>
<dbReference type="InterPro" id="IPR029044">
    <property type="entry name" value="Nucleotide-diphossugar_trans"/>
</dbReference>
<dbReference type="GO" id="GO:0005978">
    <property type="term" value="P:glycogen biosynthetic process"/>
    <property type="evidence" value="ECO:0007669"/>
    <property type="project" value="UniProtKB-KW"/>
</dbReference>
<reference evidence="7 8" key="1">
    <citation type="submission" date="2019-03" db="EMBL/GenBank/DDBJ databases">
        <title>Genome Sequencing and Assembly of Various Microbes Isolated from Alder Root Nodule.</title>
        <authorList>
            <person name="Swanson E."/>
            <person name="Sevigny J.L."/>
            <person name="Pesce C."/>
            <person name="Davis I."/>
            <person name="Kleiner V."/>
            <person name="Tisa L."/>
        </authorList>
    </citation>
    <scope>NUCLEOTIDE SEQUENCE [LARGE SCALE GENOMIC DNA]</scope>
    <source>
        <strain evidence="7 8">4R-31</strain>
    </source>
</reference>
<dbReference type="Gene3D" id="3.90.550.10">
    <property type="entry name" value="Spore Coat Polysaccharide Biosynthesis Protein SpsA, Chain A"/>
    <property type="match status" value="1"/>
</dbReference>
<sequence length="390" mass="42562">MQRPTVLALVLAGGKGSRLGALTDTVVKPALPVGGTYRLIDISLSNLAHSHIPDVWMVQQYLPHDLNFYMANGRPWDLDRSHGGLHILPPYQGAEGEGFASGNSDSIFRQAELIREADPDLVLVLSADHLYTIDFRSVIDTHLTRRADLTMVTTEVSEDPSRYSVVETSESGEVTGFEYKPEQPRSNLVAGEMFLFSTDVLLDALDHLQDTLGELGDYGEDLIPHVLEHHTVVEHRHLGYWMDLGTIQSYWTAQQQLLDGDGATLDDPAWPIWSGQAPLLPAFIADDAAVSRSLVAPGSRVAGTVEHSVIGENVTIEAGAVVRNCVLLDGVHVGSGVELLNVVADSDARITGGSRRGSPQHVTVIDRHGVVSEREPFDTSAVLPRDWEQY</sequence>
<dbReference type="EMBL" id="SPNK01000001">
    <property type="protein sequence ID" value="TFI03251.1"/>
    <property type="molecule type" value="Genomic_DNA"/>
</dbReference>
<dbReference type="SUPFAM" id="SSF51161">
    <property type="entry name" value="Trimeric LpxA-like enzymes"/>
    <property type="match status" value="1"/>
</dbReference>
<keyword evidence="4" id="KW-0320">Glycogen biosynthesis</keyword>
<evidence type="ECO:0000256" key="2">
    <source>
        <dbReference type="ARBA" id="ARBA00022679"/>
    </source>
</evidence>
<comment type="similarity">
    <text evidence="1">Belongs to the bacterial/plant glucose-1-phosphate adenylyltransferase family.</text>
</comment>